<dbReference type="GO" id="GO:0005549">
    <property type="term" value="F:odorant binding"/>
    <property type="evidence" value="ECO:0007669"/>
    <property type="project" value="TreeGrafter"/>
</dbReference>
<keyword evidence="6 13" id="KW-1133">Transmembrane helix</keyword>
<evidence type="ECO:0000256" key="11">
    <source>
        <dbReference type="ARBA" id="ARBA00023180"/>
    </source>
</evidence>
<evidence type="ECO:0000256" key="13">
    <source>
        <dbReference type="SAM" id="Phobius"/>
    </source>
</evidence>
<dbReference type="PANTHER" id="PTHR26451:SF889">
    <property type="entry name" value="OLFACTORY RECEPTOR 2A12-LIKE"/>
    <property type="match status" value="1"/>
</dbReference>
<keyword evidence="10" id="KW-0675">Receptor</keyword>
<keyword evidence="4 13" id="KW-0812">Transmembrane</keyword>
<dbReference type="GO" id="GO:0004930">
    <property type="term" value="F:G protein-coupled receptor activity"/>
    <property type="evidence" value="ECO:0007669"/>
    <property type="project" value="UniProtKB-KW"/>
</dbReference>
<dbReference type="Proteomes" id="UP001152622">
    <property type="component" value="Chromosome 14"/>
</dbReference>
<evidence type="ECO:0000256" key="2">
    <source>
        <dbReference type="ARBA" id="ARBA00022475"/>
    </source>
</evidence>
<comment type="caution">
    <text evidence="15">The sequence shown here is derived from an EMBL/GenBank/DDBJ whole genome shotgun (WGS) entry which is preliminary data.</text>
</comment>
<feature type="transmembrane region" description="Helical" evidence="13">
    <location>
        <begin position="33"/>
        <end position="55"/>
    </location>
</feature>
<evidence type="ECO:0000256" key="12">
    <source>
        <dbReference type="ARBA" id="ARBA00023224"/>
    </source>
</evidence>
<evidence type="ECO:0000256" key="1">
    <source>
        <dbReference type="ARBA" id="ARBA00004651"/>
    </source>
</evidence>
<dbReference type="PANTHER" id="PTHR26451">
    <property type="entry name" value="G_PROTEIN_RECEP_F1_2 DOMAIN-CONTAINING PROTEIN"/>
    <property type="match status" value="1"/>
</dbReference>
<name>A0A9Q1IKA6_SYNKA</name>
<evidence type="ECO:0000256" key="7">
    <source>
        <dbReference type="ARBA" id="ARBA00023040"/>
    </source>
</evidence>
<feature type="transmembrane region" description="Helical" evidence="13">
    <location>
        <begin position="178"/>
        <end position="198"/>
    </location>
</feature>
<dbReference type="EMBL" id="JAINUF010000014">
    <property type="protein sequence ID" value="KAJ8342721.1"/>
    <property type="molecule type" value="Genomic_DNA"/>
</dbReference>
<evidence type="ECO:0000256" key="8">
    <source>
        <dbReference type="ARBA" id="ARBA00023136"/>
    </source>
</evidence>
<keyword evidence="8 13" id="KW-0472">Membrane</keyword>
<dbReference type="GO" id="GO:0004984">
    <property type="term" value="F:olfactory receptor activity"/>
    <property type="evidence" value="ECO:0007669"/>
    <property type="project" value="InterPro"/>
</dbReference>
<feature type="transmembrane region" description="Helical" evidence="13">
    <location>
        <begin position="219"/>
        <end position="238"/>
    </location>
</feature>
<keyword evidence="16" id="KW-1185">Reference proteome</keyword>
<dbReference type="Gene3D" id="1.20.1070.10">
    <property type="entry name" value="Rhodopsin 7-helix transmembrane proteins"/>
    <property type="match status" value="1"/>
</dbReference>
<dbReference type="InterPro" id="IPR000276">
    <property type="entry name" value="GPCR_Rhodpsn"/>
</dbReference>
<protein>
    <recommendedName>
        <fullName evidence="14">G-protein coupled receptors family 1 profile domain-containing protein</fullName>
    </recommendedName>
</protein>
<reference evidence="15" key="1">
    <citation type="journal article" date="2023" name="Science">
        <title>Genome structures resolve the early diversification of teleost fishes.</title>
        <authorList>
            <person name="Parey E."/>
            <person name="Louis A."/>
            <person name="Montfort J."/>
            <person name="Bouchez O."/>
            <person name="Roques C."/>
            <person name="Iampietro C."/>
            <person name="Lluch J."/>
            <person name="Castinel A."/>
            <person name="Donnadieu C."/>
            <person name="Desvignes T."/>
            <person name="Floi Bucao C."/>
            <person name="Jouanno E."/>
            <person name="Wen M."/>
            <person name="Mejri S."/>
            <person name="Dirks R."/>
            <person name="Jansen H."/>
            <person name="Henkel C."/>
            <person name="Chen W.J."/>
            <person name="Zahm M."/>
            <person name="Cabau C."/>
            <person name="Klopp C."/>
            <person name="Thompson A.W."/>
            <person name="Robinson-Rechavi M."/>
            <person name="Braasch I."/>
            <person name="Lecointre G."/>
            <person name="Bobe J."/>
            <person name="Postlethwait J.H."/>
            <person name="Berthelot C."/>
            <person name="Roest Crollius H."/>
            <person name="Guiguen Y."/>
        </authorList>
    </citation>
    <scope>NUCLEOTIDE SEQUENCE</scope>
    <source>
        <strain evidence="15">WJC10195</strain>
    </source>
</reference>
<keyword evidence="2" id="KW-1003">Cell membrane</keyword>
<keyword evidence="7" id="KW-0297">G-protein coupled receptor</keyword>
<dbReference type="PROSITE" id="PS50262">
    <property type="entry name" value="G_PROTEIN_RECEP_F1_2"/>
    <property type="match status" value="1"/>
</dbReference>
<evidence type="ECO:0000256" key="6">
    <source>
        <dbReference type="ARBA" id="ARBA00022989"/>
    </source>
</evidence>
<proteinExistence type="predicted"/>
<dbReference type="InterPro" id="IPR052921">
    <property type="entry name" value="GPCR1_Superfamily_Member"/>
</dbReference>
<feature type="transmembrane region" description="Helical" evidence="13">
    <location>
        <begin position="250"/>
        <end position="268"/>
    </location>
</feature>
<keyword evidence="11" id="KW-0325">Glycoprotein</keyword>
<dbReference type="InterPro" id="IPR000725">
    <property type="entry name" value="Olfact_rcpt"/>
</dbReference>
<dbReference type="OrthoDB" id="9615015at2759"/>
<keyword evidence="9" id="KW-1015">Disulfide bond</keyword>
<evidence type="ECO:0000256" key="4">
    <source>
        <dbReference type="ARBA" id="ARBA00022692"/>
    </source>
</evidence>
<dbReference type="PROSITE" id="PS00237">
    <property type="entry name" value="G_PROTEIN_RECEP_F1_1"/>
    <property type="match status" value="1"/>
</dbReference>
<dbReference type="FunFam" id="1.20.1070.10:FF:000024">
    <property type="entry name" value="Olfactory receptor"/>
    <property type="match status" value="1"/>
</dbReference>
<evidence type="ECO:0000256" key="9">
    <source>
        <dbReference type="ARBA" id="ARBA00023157"/>
    </source>
</evidence>
<dbReference type="Pfam" id="PF13853">
    <property type="entry name" value="7tm_4"/>
    <property type="match status" value="1"/>
</dbReference>
<evidence type="ECO:0000256" key="3">
    <source>
        <dbReference type="ARBA" id="ARBA00022606"/>
    </source>
</evidence>
<dbReference type="AlphaFoldDB" id="A0A9Q1IKA6"/>
<dbReference type="InterPro" id="IPR017452">
    <property type="entry name" value="GPCR_Rhodpsn_7TM"/>
</dbReference>
<keyword evidence="12" id="KW-0807">Transducer</keyword>
<evidence type="ECO:0000256" key="5">
    <source>
        <dbReference type="ARBA" id="ARBA00022725"/>
    </source>
</evidence>
<feature type="transmembrane region" description="Helical" evidence="13">
    <location>
        <begin position="116"/>
        <end position="137"/>
    </location>
</feature>
<dbReference type="GO" id="GO:0005886">
    <property type="term" value="C:plasma membrane"/>
    <property type="evidence" value="ECO:0007669"/>
    <property type="project" value="UniProtKB-SubCell"/>
</dbReference>
<gene>
    <name evidence="15" type="ORF">SKAU_G00326490</name>
</gene>
<accession>A0A9Q1IKA6</accession>
<comment type="subcellular location">
    <subcellularLocation>
        <location evidence="1">Cell membrane</location>
        <topology evidence="1">Multi-pass membrane protein</topology>
    </subcellularLocation>
</comment>
<dbReference type="SUPFAM" id="SSF81321">
    <property type="entry name" value="Family A G protein-coupled receptor-like"/>
    <property type="match status" value="1"/>
</dbReference>
<evidence type="ECO:0000259" key="14">
    <source>
        <dbReference type="PROSITE" id="PS50262"/>
    </source>
</evidence>
<evidence type="ECO:0000313" key="15">
    <source>
        <dbReference type="EMBL" id="KAJ8342721.1"/>
    </source>
</evidence>
<keyword evidence="3" id="KW-0716">Sensory transduction</keyword>
<keyword evidence="5" id="KW-0552">Olfaction</keyword>
<organism evidence="15 16">
    <name type="scientific">Synaphobranchus kaupii</name>
    <name type="common">Kaup's arrowtooth eel</name>
    <dbReference type="NCBI Taxonomy" id="118154"/>
    <lineage>
        <taxon>Eukaryota</taxon>
        <taxon>Metazoa</taxon>
        <taxon>Chordata</taxon>
        <taxon>Craniata</taxon>
        <taxon>Vertebrata</taxon>
        <taxon>Euteleostomi</taxon>
        <taxon>Actinopterygii</taxon>
        <taxon>Neopterygii</taxon>
        <taxon>Teleostei</taxon>
        <taxon>Anguilliformes</taxon>
        <taxon>Synaphobranchidae</taxon>
        <taxon>Synaphobranchus</taxon>
    </lineage>
</organism>
<feature type="transmembrane region" description="Helical" evidence="13">
    <location>
        <begin position="67"/>
        <end position="95"/>
    </location>
</feature>
<evidence type="ECO:0000256" key="10">
    <source>
        <dbReference type="ARBA" id="ARBA00023170"/>
    </source>
</evidence>
<feature type="domain" description="G-protein coupled receptors family 1 profile" evidence="14">
    <location>
        <begin position="34"/>
        <end position="265"/>
    </location>
</feature>
<evidence type="ECO:0000313" key="16">
    <source>
        <dbReference type="Proteomes" id="UP001152622"/>
    </source>
</evidence>
<sequence length="287" mass="32063">MSEMENISYVPVKQPIVFTLEGFIITRQQGYPLFAVTLIVYAVMLLGNLIVVTVIATNAKLHKPMTIGYVAAIIQAFCVHTYSSAGFTIISAMAYDRYVAICKPLHYHTIMTTGRLVSLCFLAWFIAISLVLTLLSLNVITPLCGTFIKHTHCSNPVILRLACIPTPISNIYGLCMTWFLSTGSFLVITFTYVKILIACVVKQEKNSRSKAIQTCASHLAVYVLFQISGLIIVVTYRFPEVSHNTQKFCAILFFIVPPTVNPIIYGISMKDIRTNIIKIFKYTVLPK</sequence>
<dbReference type="PRINTS" id="PR00245">
    <property type="entry name" value="OLFACTORYR"/>
</dbReference>